<dbReference type="OrthoDB" id="1937287at2759"/>
<dbReference type="Proteomes" id="UP000239757">
    <property type="component" value="Unassembled WGS sequence"/>
</dbReference>
<protein>
    <submittedName>
        <fullName evidence="1">Uncharacterized protein</fullName>
    </submittedName>
</protein>
<reference evidence="1 2" key="1">
    <citation type="submission" date="2015-01" db="EMBL/GenBank/DDBJ databases">
        <title>Genome of allotetraploid Gossypium barbadense reveals genomic plasticity and fiber elongation in cotton evolution.</title>
        <authorList>
            <person name="Chen X."/>
            <person name="Liu X."/>
            <person name="Zhao B."/>
            <person name="Zheng H."/>
            <person name="Hu Y."/>
            <person name="Lu G."/>
            <person name="Yang C."/>
            <person name="Chen J."/>
            <person name="Shan C."/>
            <person name="Zhang L."/>
            <person name="Zhou Y."/>
            <person name="Wang L."/>
            <person name="Guo W."/>
            <person name="Bai Y."/>
            <person name="Ruan J."/>
            <person name="Shangguan X."/>
            <person name="Mao Y."/>
            <person name="Jiang J."/>
            <person name="Zhu Y."/>
            <person name="Lei J."/>
            <person name="Kang H."/>
            <person name="Chen S."/>
            <person name="He X."/>
            <person name="Wang R."/>
            <person name="Wang Y."/>
            <person name="Chen J."/>
            <person name="Wang L."/>
            <person name="Yu S."/>
            <person name="Wang B."/>
            <person name="Wei J."/>
            <person name="Song S."/>
            <person name="Lu X."/>
            <person name="Gao Z."/>
            <person name="Gu W."/>
            <person name="Deng X."/>
            <person name="Ma D."/>
            <person name="Wang S."/>
            <person name="Liang W."/>
            <person name="Fang L."/>
            <person name="Cai C."/>
            <person name="Zhu X."/>
            <person name="Zhou B."/>
            <person name="Zhang Y."/>
            <person name="Chen Z."/>
            <person name="Xu S."/>
            <person name="Zhu R."/>
            <person name="Wang S."/>
            <person name="Zhang T."/>
            <person name="Zhao G."/>
        </authorList>
    </citation>
    <scope>NUCLEOTIDE SEQUENCE [LARGE SCALE GENOMIC DNA]</scope>
    <source>
        <strain evidence="2">cv. Xinhai21</strain>
        <tissue evidence="1">Leaf</tissue>
    </source>
</reference>
<sequence length="196" mass="22802">MVNEEYKPRIPYPNVTRKECSDEQFGKILKLLKKLHINLPLIEALSQMPNAMNFLKELLVNKRKLDEASHKLSFKEVHEPCSRNDTEHAHEERRLRIEKLDEWRAHKSKTHDKPKLCQNKVDTSLNQLKVGDKVLLDAEILTLSLPHRIRKSLLRYSVFFHSVRWSTHGQAHGVPKAVAKQGKRHGLVIRLCGSRT</sequence>
<dbReference type="AlphaFoldDB" id="A0A2P5VVZ5"/>
<accession>A0A2P5VVZ5</accession>
<gene>
    <name evidence="1" type="ORF">GOBAR_AA37708</name>
</gene>
<organism evidence="1 2">
    <name type="scientific">Gossypium barbadense</name>
    <name type="common">Sea Island cotton</name>
    <name type="synonym">Hibiscus barbadensis</name>
    <dbReference type="NCBI Taxonomy" id="3634"/>
    <lineage>
        <taxon>Eukaryota</taxon>
        <taxon>Viridiplantae</taxon>
        <taxon>Streptophyta</taxon>
        <taxon>Embryophyta</taxon>
        <taxon>Tracheophyta</taxon>
        <taxon>Spermatophyta</taxon>
        <taxon>Magnoliopsida</taxon>
        <taxon>eudicotyledons</taxon>
        <taxon>Gunneridae</taxon>
        <taxon>Pentapetalae</taxon>
        <taxon>rosids</taxon>
        <taxon>malvids</taxon>
        <taxon>Malvales</taxon>
        <taxon>Malvaceae</taxon>
        <taxon>Malvoideae</taxon>
        <taxon>Gossypium</taxon>
    </lineage>
</organism>
<proteinExistence type="predicted"/>
<dbReference type="EMBL" id="KZ670570">
    <property type="protein sequence ID" value="PPR83004.1"/>
    <property type="molecule type" value="Genomic_DNA"/>
</dbReference>
<name>A0A2P5VVZ5_GOSBA</name>
<evidence type="ECO:0000313" key="1">
    <source>
        <dbReference type="EMBL" id="PPR83004.1"/>
    </source>
</evidence>
<evidence type="ECO:0000313" key="2">
    <source>
        <dbReference type="Proteomes" id="UP000239757"/>
    </source>
</evidence>